<feature type="transmembrane region" description="Helical" evidence="6">
    <location>
        <begin position="196"/>
        <end position="217"/>
    </location>
</feature>
<feature type="transmembrane region" description="Helical" evidence="6">
    <location>
        <begin position="54"/>
        <end position="75"/>
    </location>
</feature>
<dbReference type="PANTHER" id="PTHR32322">
    <property type="entry name" value="INNER MEMBRANE TRANSPORTER"/>
    <property type="match status" value="1"/>
</dbReference>
<reference evidence="8 9" key="1">
    <citation type="submission" date="2020-08" db="EMBL/GenBank/DDBJ databases">
        <title>Sequencing the genomes of 1000 actinobacteria strains.</title>
        <authorList>
            <person name="Klenk H.-P."/>
        </authorList>
    </citation>
    <scope>NUCLEOTIDE SEQUENCE [LARGE SCALE GENOMIC DNA]</scope>
    <source>
        <strain evidence="8 9">DSM 45362</strain>
    </source>
</reference>
<name>A0A841BNH2_9ACTN</name>
<feature type="transmembrane region" description="Helical" evidence="6">
    <location>
        <begin position="138"/>
        <end position="157"/>
    </location>
</feature>
<evidence type="ECO:0000256" key="6">
    <source>
        <dbReference type="SAM" id="Phobius"/>
    </source>
</evidence>
<organism evidence="8 9">
    <name type="scientific">Allocatelliglobosispora scoriae</name>
    <dbReference type="NCBI Taxonomy" id="643052"/>
    <lineage>
        <taxon>Bacteria</taxon>
        <taxon>Bacillati</taxon>
        <taxon>Actinomycetota</taxon>
        <taxon>Actinomycetes</taxon>
        <taxon>Micromonosporales</taxon>
        <taxon>Micromonosporaceae</taxon>
        <taxon>Allocatelliglobosispora</taxon>
    </lineage>
</organism>
<dbReference type="InterPro" id="IPR050638">
    <property type="entry name" value="AA-Vitamin_Transporters"/>
</dbReference>
<dbReference type="Proteomes" id="UP000587527">
    <property type="component" value="Unassembled WGS sequence"/>
</dbReference>
<keyword evidence="9" id="KW-1185">Reference proteome</keyword>
<evidence type="ECO:0000259" key="7">
    <source>
        <dbReference type="Pfam" id="PF00892"/>
    </source>
</evidence>
<keyword evidence="4 6" id="KW-1133">Transmembrane helix</keyword>
<evidence type="ECO:0000256" key="5">
    <source>
        <dbReference type="ARBA" id="ARBA00023136"/>
    </source>
</evidence>
<keyword evidence="5 6" id="KW-0472">Membrane</keyword>
<dbReference type="GO" id="GO:0016020">
    <property type="term" value="C:membrane"/>
    <property type="evidence" value="ECO:0007669"/>
    <property type="project" value="UniProtKB-SubCell"/>
</dbReference>
<feature type="transmembrane region" description="Helical" evidence="6">
    <location>
        <begin position="28"/>
        <end position="47"/>
    </location>
</feature>
<evidence type="ECO:0000256" key="2">
    <source>
        <dbReference type="ARBA" id="ARBA00007362"/>
    </source>
</evidence>
<evidence type="ECO:0000256" key="4">
    <source>
        <dbReference type="ARBA" id="ARBA00022989"/>
    </source>
</evidence>
<evidence type="ECO:0000256" key="1">
    <source>
        <dbReference type="ARBA" id="ARBA00004141"/>
    </source>
</evidence>
<dbReference type="InterPro" id="IPR037185">
    <property type="entry name" value="EmrE-like"/>
</dbReference>
<sequence>MSQILGLPIIALGLVIIPGTPHLTDILYGMAAGVAGLGGIVLLYRGLSGGAMSVVAPITAVTSAFIPVIGGLLMGERPNPIALVGAVCAIAAIGLVSLGHSQGRGAVTPKVVLLALSAGALFGAFFLILRFADSAAGMWPMVGVRASSIPIGLFLIWRAGASLRLPRGSGALTMAAGLGDNAANMLYLLAVQRGDLSVIAPIAALYPTSTVLLALLVEKERLRPIQFGGLALAAAALVLSALPTT</sequence>
<feature type="domain" description="EamA" evidence="7">
    <location>
        <begin position="9"/>
        <end position="97"/>
    </location>
</feature>
<comment type="caution">
    <text evidence="8">The sequence shown here is derived from an EMBL/GenBank/DDBJ whole genome shotgun (WGS) entry which is preliminary data.</text>
</comment>
<feature type="domain" description="EamA" evidence="7">
    <location>
        <begin position="111"/>
        <end position="240"/>
    </location>
</feature>
<feature type="transmembrane region" description="Helical" evidence="6">
    <location>
        <begin position="111"/>
        <end position="132"/>
    </location>
</feature>
<accession>A0A841BNH2</accession>
<dbReference type="EMBL" id="JACHMN010000002">
    <property type="protein sequence ID" value="MBB5869814.1"/>
    <property type="molecule type" value="Genomic_DNA"/>
</dbReference>
<proteinExistence type="inferred from homology"/>
<dbReference type="SUPFAM" id="SSF103481">
    <property type="entry name" value="Multidrug resistance efflux transporter EmrE"/>
    <property type="match status" value="2"/>
</dbReference>
<comment type="subcellular location">
    <subcellularLocation>
        <location evidence="1">Membrane</location>
        <topology evidence="1">Multi-pass membrane protein</topology>
    </subcellularLocation>
</comment>
<evidence type="ECO:0000313" key="8">
    <source>
        <dbReference type="EMBL" id="MBB5869814.1"/>
    </source>
</evidence>
<comment type="similarity">
    <text evidence="2">Belongs to the EamA transporter family.</text>
</comment>
<keyword evidence="3 6" id="KW-0812">Transmembrane</keyword>
<dbReference type="InterPro" id="IPR000620">
    <property type="entry name" value="EamA_dom"/>
</dbReference>
<feature type="transmembrane region" description="Helical" evidence="6">
    <location>
        <begin position="81"/>
        <end position="99"/>
    </location>
</feature>
<dbReference type="PANTHER" id="PTHR32322:SF2">
    <property type="entry name" value="EAMA DOMAIN-CONTAINING PROTEIN"/>
    <property type="match status" value="1"/>
</dbReference>
<dbReference type="Pfam" id="PF00892">
    <property type="entry name" value="EamA"/>
    <property type="match status" value="2"/>
</dbReference>
<evidence type="ECO:0000313" key="9">
    <source>
        <dbReference type="Proteomes" id="UP000587527"/>
    </source>
</evidence>
<dbReference type="AlphaFoldDB" id="A0A841BNH2"/>
<feature type="transmembrane region" description="Helical" evidence="6">
    <location>
        <begin position="169"/>
        <end position="190"/>
    </location>
</feature>
<evidence type="ECO:0000256" key="3">
    <source>
        <dbReference type="ARBA" id="ARBA00022692"/>
    </source>
</evidence>
<feature type="transmembrane region" description="Helical" evidence="6">
    <location>
        <begin position="224"/>
        <end position="242"/>
    </location>
</feature>
<gene>
    <name evidence="8" type="ORF">F4553_003193</name>
</gene>
<protein>
    <submittedName>
        <fullName evidence="8">Drug/metabolite transporter (DMT)-like permease</fullName>
    </submittedName>
</protein>